<gene>
    <name evidence="1" type="ORF">HPB49_024821</name>
</gene>
<keyword evidence="2" id="KW-1185">Reference proteome</keyword>
<sequence>MKRDFEADFLNCDRLNIMFNYEKFLRSGDYADVEFVVKPQQFDISKTFKAHKLLLAFMFYDGQLAEKDTVVITDLHPDGFYGLLKYVYTGEARIENCIEALHTKAAAEKYLFENLATSCLAYLRVHVDAKEACLVLDCGFASGYGSLDKVADAVLVNRGEAVLRSDAFINSRLETALLVVDKVTNVLEIFVIRAALRWARSHCKTGAMDFKTAVAAFLPKLRFLTLSSSEFVEFITSKHAQGVMGKEDAFAILCDLIHRGRAELPEWVCRDITSRRPTVDNYLPDLYDSDRYASYDSDSALSLCCVIFQRLLIKL</sequence>
<name>A0ACB8CIA3_DERSI</name>
<evidence type="ECO:0000313" key="2">
    <source>
        <dbReference type="Proteomes" id="UP000821865"/>
    </source>
</evidence>
<proteinExistence type="predicted"/>
<comment type="caution">
    <text evidence="1">The sequence shown here is derived from an EMBL/GenBank/DDBJ whole genome shotgun (WGS) entry which is preliminary data.</text>
</comment>
<dbReference type="Proteomes" id="UP000821865">
    <property type="component" value="Chromosome 7"/>
</dbReference>
<organism evidence="1 2">
    <name type="scientific">Dermacentor silvarum</name>
    <name type="common">Tick</name>
    <dbReference type="NCBI Taxonomy" id="543639"/>
    <lineage>
        <taxon>Eukaryota</taxon>
        <taxon>Metazoa</taxon>
        <taxon>Ecdysozoa</taxon>
        <taxon>Arthropoda</taxon>
        <taxon>Chelicerata</taxon>
        <taxon>Arachnida</taxon>
        <taxon>Acari</taxon>
        <taxon>Parasitiformes</taxon>
        <taxon>Ixodida</taxon>
        <taxon>Ixodoidea</taxon>
        <taxon>Ixodidae</taxon>
        <taxon>Rhipicephalinae</taxon>
        <taxon>Dermacentor</taxon>
    </lineage>
</organism>
<protein>
    <submittedName>
        <fullName evidence="1">Uncharacterized protein</fullName>
    </submittedName>
</protein>
<evidence type="ECO:0000313" key="1">
    <source>
        <dbReference type="EMBL" id="KAH7942520.1"/>
    </source>
</evidence>
<dbReference type="EMBL" id="CM023476">
    <property type="protein sequence ID" value="KAH7942520.1"/>
    <property type="molecule type" value="Genomic_DNA"/>
</dbReference>
<accession>A0ACB8CIA3</accession>
<reference evidence="1" key="1">
    <citation type="submission" date="2020-05" db="EMBL/GenBank/DDBJ databases">
        <title>Large-scale comparative analyses of tick genomes elucidate their genetic diversity and vector capacities.</title>
        <authorList>
            <person name="Jia N."/>
            <person name="Wang J."/>
            <person name="Shi W."/>
            <person name="Du L."/>
            <person name="Sun Y."/>
            <person name="Zhan W."/>
            <person name="Jiang J."/>
            <person name="Wang Q."/>
            <person name="Zhang B."/>
            <person name="Ji P."/>
            <person name="Sakyi L.B."/>
            <person name="Cui X."/>
            <person name="Yuan T."/>
            <person name="Jiang B."/>
            <person name="Yang W."/>
            <person name="Lam T.T.-Y."/>
            <person name="Chang Q."/>
            <person name="Ding S."/>
            <person name="Wang X."/>
            <person name="Zhu J."/>
            <person name="Ruan X."/>
            <person name="Zhao L."/>
            <person name="Wei J."/>
            <person name="Que T."/>
            <person name="Du C."/>
            <person name="Cheng J."/>
            <person name="Dai P."/>
            <person name="Han X."/>
            <person name="Huang E."/>
            <person name="Gao Y."/>
            <person name="Liu J."/>
            <person name="Shao H."/>
            <person name="Ye R."/>
            <person name="Li L."/>
            <person name="Wei W."/>
            <person name="Wang X."/>
            <person name="Wang C."/>
            <person name="Yang T."/>
            <person name="Huo Q."/>
            <person name="Li W."/>
            <person name="Guo W."/>
            <person name="Chen H."/>
            <person name="Zhou L."/>
            <person name="Ni X."/>
            <person name="Tian J."/>
            <person name="Zhou Y."/>
            <person name="Sheng Y."/>
            <person name="Liu T."/>
            <person name="Pan Y."/>
            <person name="Xia L."/>
            <person name="Li J."/>
            <person name="Zhao F."/>
            <person name="Cao W."/>
        </authorList>
    </citation>
    <scope>NUCLEOTIDE SEQUENCE</scope>
    <source>
        <strain evidence="1">Dsil-2018</strain>
    </source>
</reference>